<evidence type="ECO:0000313" key="2">
    <source>
        <dbReference type="EMBL" id="WAX58519.1"/>
    </source>
</evidence>
<dbReference type="InterPro" id="IPR002145">
    <property type="entry name" value="CopG"/>
</dbReference>
<sequence>MKPAKAMTIRLSADQAEELETVALVDDQPISEIIRAAISEHILTRKADSSFQDGLKDRIERAQRMLGSDQ</sequence>
<dbReference type="Proteomes" id="UP001164693">
    <property type="component" value="Chromosome"/>
</dbReference>
<dbReference type="EMBL" id="CP097463">
    <property type="protein sequence ID" value="WAX58519.1"/>
    <property type="molecule type" value="Genomic_DNA"/>
</dbReference>
<evidence type="ECO:0000259" key="1">
    <source>
        <dbReference type="Pfam" id="PF01402"/>
    </source>
</evidence>
<accession>A0ABY7K1H3</accession>
<protein>
    <submittedName>
        <fullName evidence="2">Ribbon-helix-helix protein, CopG family</fullName>
    </submittedName>
</protein>
<evidence type="ECO:0000313" key="3">
    <source>
        <dbReference type="Proteomes" id="UP001164693"/>
    </source>
</evidence>
<name>A0ABY7K1H3_9ACTN</name>
<dbReference type="Pfam" id="PF01402">
    <property type="entry name" value="RHH_1"/>
    <property type="match status" value="1"/>
</dbReference>
<gene>
    <name evidence="2" type="ORF">M6B22_07075</name>
</gene>
<proteinExistence type="predicted"/>
<reference evidence="2" key="1">
    <citation type="submission" date="2022-05" db="EMBL/GenBank/DDBJ databases">
        <title>Jatrophihabitans sp. SB3-54 whole genome sequence.</title>
        <authorList>
            <person name="Suh M.K."/>
            <person name="Eom M.K."/>
            <person name="Kim J.S."/>
            <person name="Kim H.S."/>
            <person name="Do H.E."/>
            <person name="Shin Y.K."/>
            <person name="Lee J.-S."/>
        </authorList>
    </citation>
    <scope>NUCLEOTIDE SEQUENCE</scope>
    <source>
        <strain evidence="2">SB3-54</strain>
    </source>
</reference>
<keyword evidence="3" id="KW-1185">Reference proteome</keyword>
<organism evidence="2 3">
    <name type="scientific">Jatrophihabitans cynanchi</name>
    <dbReference type="NCBI Taxonomy" id="2944128"/>
    <lineage>
        <taxon>Bacteria</taxon>
        <taxon>Bacillati</taxon>
        <taxon>Actinomycetota</taxon>
        <taxon>Actinomycetes</taxon>
        <taxon>Jatrophihabitantales</taxon>
        <taxon>Jatrophihabitantaceae</taxon>
        <taxon>Jatrophihabitans</taxon>
    </lineage>
</organism>
<dbReference type="RefSeq" id="WP_269445057.1">
    <property type="nucleotide sequence ID" value="NZ_CP097463.1"/>
</dbReference>
<feature type="domain" description="Ribbon-helix-helix protein CopG" evidence="1">
    <location>
        <begin position="8"/>
        <end position="43"/>
    </location>
</feature>